<protein>
    <submittedName>
        <fullName evidence="2">MBL fold metallo-hydrolase</fullName>
    </submittedName>
</protein>
<sequence>MRLTHFGHSAVLVETSGGARALFDPGAYSSGFEDLTGLDAILLTHAHADHLDPKRLPVLREANPNAVLVTNSEGAEAAGPPRDGDRVVSDDEAFDVAGVRIQPTGSVHATIHPALPPAANTGFILDDVLWHPGDAFDAEPRRVDVLLLPIGGPWMKVSEAIDFARAVQPRVVVPIHQAGLADVHRQLHYGLLRNLVPAELVILEEGVARDL</sequence>
<feature type="domain" description="Metallo-beta-lactamase" evidence="1">
    <location>
        <begin position="7"/>
        <end position="176"/>
    </location>
</feature>
<dbReference type="Proteomes" id="UP000307380">
    <property type="component" value="Unassembled WGS sequence"/>
</dbReference>
<dbReference type="EMBL" id="SSSN01000009">
    <property type="protein sequence ID" value="THG32545.1"/>
    <property type="molecule type" value="Genomic_DNA"/>
</dbReference>
<keyword evidence="2" id="KW-0378">Hydrolase</keyword>
<dbReference type="OrthoDB" id="3190691at2"/>
<dbReference type="InterPro" id="IPR036866">
    <property type="entry name" value="RibonucZ/Hydroxyglut_hydro"/>
</dbReference>
<accession>A0A4S4FS63</accession>
<dbReference type="RefSeq" id="WP_136424847.1">
    <property type="nucleotide sequence ID" value="NZ_SSSN01000009.1"/>
</dbReference>
<dbReference type="SUPFAM" id="SSF56281">
    <property type="entry name" value="Metallo-hydrolase/oxidoreductase"/>
    <property type="match status" value="1"/>
</dbReference>
<evidence type="ECO:0000313" key="2">
    <source>
        <dbReference type="EMBL" id="THG32545.1"/>
    </source>
</evidence>
<dbReference type="InterPro" id="IPR050114">
    <property type="entry name" value="UPF0173_UPF0282_UlaG_hydrolase"/>
</dbReference>
<dbReference type="InterPro" id="IPR001279">
    <property type="entry name" value="Metallo-B-lactamas"/>
</dbReference>
<dbReference type="AlphaFoldDB" id="A0A4S4FS63"/>
<dbReference type="GO" id="GO:0016787">
    <property type="term" value="F:hydrolase activity"/>
    <property type="evidence" value="ECO:0007669"/>
    <property type="project" value="UniProtKB-KW"/>
</dbReference>
<reference evidence="2 3" key="1">
    <citation type="submission" date="2019-04" db="EMBL/GenBank/DDBJ databases">
        <authorList>
            <person name="Jiang L."/>
        </authorList>
    </citation>
    <scope>NUCLEOTIDE SEQUENCE [LARGE SCALE GENOMIC DNA]</scope>
    <source>
        <strain evidence="2 3">YIM 131861</strain>
    </source>
</reference>
<dbReference type="PANTHER" id="PTHR43546:SF3">
    <property type="entry name" value="UPF0173 METAL-DEPENDENT HYDROLASE MJ1163"/>
    <property type="match status" value="1"/>
</dbReference>
<dbReference type="Pfam" id="PF13483">
    <property type="entry name" value="Lactamase_B_3"/>
    <property type="match status" value="1"/>
</dbReference>
<gene>
    <name evidence="2" type="ORF">E6C70_12370</name>
</gene>
<dbReference type="SMART" id="SM00849">
    <property type="entry name" value="Lactamase_B"/>
    <property type="match status" value="1"/>
</dbReference>
<name>A0A4S4FS63_9MICO</name>
<evidence type="ECO:0000259" key="1">
    <source>
        <dbReference type="SMART" id="SM00849"/>
    </source>
</evidence>
<dbReference type="Gene3D" id="3.60.15.10">
    <property type="entry name" value="Ribonuclease Z/Hydroxyacylglutathione hydrolase-like"/>
    <property type="match status" value="1"/>
</dbReference>
<evidence type="ECO:0000313" key="3">
    <source>
        <dbReference type="Proteomes" id="UP000307380"/>
    </source>
</evidence>
<proteinExistence type="predicted"/>
<keyword evidence="3" id="KW-1185">Reference proteome</keyword>
<dbReference type="PANTHER" id="PTHR43546">
    <property type="entry name" value="UPF0173 METAL-DEPENDENT HYDROLASE MJ1163-RELATED"/>
    <property type="match status" value="1"/>
</dbReference>
<organism evidence="2 3">
    <name type="scientific">Orlajensenia flava</name>
    <dbReference type="NCBI Taxonomy" id="2565934"/>
    <lineage>
        <taxon>Bacteria</taxon>
        <taxon>Bacillati</taxon>
        <taxon>Actinomycetota</taxon>
        <taxon>Actinomycetes</taxon>
        <taxon>Micrococcales</taxon>
        <taxon>Microbacteriaceae</taxon>
        <taxon>Orlajensenia</taxon>
    </lineage>
</organism>
<comment type="caution">
    <text evidence="2">The sequence shown here is derived from an EMBL/GenBank/DDBJ whole genome shotgun (WGS) entry which is preliminary data.</text>
</comment>